<protein>
    <recommendedName>
        <fullName evidence="1">Ribbon-helix-helix protein CopG domain-containing protein</fullName>
    </recommendedName>
</protein>
<name>A0A0F8W6Y5_9ZZZZ</name>
<dbReference type="Pfam" id="PF01402">
    <property type="entry name" value="RHH_1"/>
    <property type="match status" value="1"/>
</dbReference>
<dbReference type="InterPro" id="IPR013321">
    <property type="entry name" value="Arc_rbn_hlx_hlx"/>
</dbReference>
<dbReference type="PANTHER" id="PTHR34719:SF2">
    <property type="entry name" value="NICKEL-RESPONSIVE REGULATOR"/>
    <property type="match status" value="1"/>
</dbReference>
<dbReference type="GO" id="GO:0006355">
    <property type="term" value="P:regulation of DNA-templated transcription"/>
    <property type="evidence" value="ECO:0007669"/>
    <property type="project" value="InterPro"/>
</dbReference>
<dbReference type="SUPFAM" id="SSF47598">
    <property type="entry name" value="Ribbon-helix-helix"/>
    <property type="match status" value="1"/>
</dbReference>
<reference evidence="2" key="1">
    <citation type="journal article" date="2015" name="Nature">
        <title>Complex archaea that bridge the gap between prokaryotes and eukaryotes.</title>
        <authorList>
            <person name="Spang A."/>
            <person name="Saw J.H."/>
            <person name="Jorgensen S.L."/>
            <person name="Zaremba-Niedzwiedzka K."/>
            <person name="Martijn J."/>
            <person name="Lind A.E."/>
            <person name="van Eijk R."/>
            <person name="Schleper C."/>
            <person name="Guy L."/>
            <person name="Ettema T.J."/>
        </authorList>
    </citation>
    <scope>NUCLEOTIDE SEQUENCE</scope>
</reference>
<accession>A0A0F8W6Y5</accession>
<evidence type="ECO:0000259" key="1">
    <source>
        <dbReference type="Pfam" id="PF01402"/>
    </source>
</evidence>
<dbReference type="PANTHER" id="PTHR34719">
    <property type="entry name" value="NICKEL-RESPONSIVE REGULATOR"/>
    <property type="match status" value="1"/>
</dbReference>
<evidence type="ECO:0000313" key="2">
    <source>
        <dbReference type="EMBL" id="KKK52393.1"/>
    </source>
</evidence>
<dbReference type="InterPro" id="IPR010985">
    <property type="entry name" value="Ribbon_hlx_hlx"/>
</dbReference>
<dbReference type="AlphaFoldDB" id="A0A0F8W6Y5"/>
<proteinExistence type="predicted"/>
<dbReference type="InterPro" id="IPR002145">
    <property type="entry name" value="CopG"/>
</dbReference>
<dbReference type="InterPro" id="IPR050192">
    <property type="entry name" value="CopG/NikR_regulator"/>
</dbReference>
<dbReference type="EMBL" id="LAZR01067036">
    <property type="protein sequence ID" value="KKK52393.1"/>
    <property type="molecule type" value="Genomic_DNA"/>
</dbReference>
<dbReference type="CDD" id="cd22231">
    <property type="entry name" value="RHH_NikR_HicB-like"/>
    <property type="match status" value="1"/>
</dbReference>
<comment type="caution">
    <text evidence="2">The sequence shown here is derived from an EMBL/GenBank/DDBJ whole genome shotgun (WGS) entry which is preliminary data.</text>
</comment>
<dbReference type="GO" id="GO:0003677">
    <property type="term" value="F:DNA binding"/>
    <property type="evidence" value="ECO:0007669"/>
    <property type="project" value="TreeGrafter"/>
</dbReference>
<organism evidence="2">
    <name type="scientific">marine sediment metagenome</name>
    <dbReference type="NCBI Taxonomy" id="412755"/>
    <lineage>
        <taxon>unclassified sequences</taxon>
        <taxon>metagenomes</taxon>
        <taxon>ecological metagenomes</taxon>
    </lineage>
</organism>
<sequence length="59" mass="6812">MSSLVRFGVSMEKDLCDIFDQFIQEHGFNNRSEAIRDLIREKLSLEKGFKSKEVMGTVT</sequence>
<gene>
    <name evidence="2" type="ORF">LCGC14_3105380</name>
</gene>
<feature type="domain" description="Ribbon-helix-helix protein CopG" evidence="1">
    <location>
        <begin position="5"/>
        <end position="43"/>
    </location>
</feature>
<feature type="non-terminal residue" evidence="2">
    <location>
        <position position="59"/>
    </location>
</feature>
<dbReference type="Gene3D" id="1.10.1220.10">
    <property type="entry name" value="Met repressor-like"/>
    <property type="match status" value="1"/>
</dbReference>